<dbReference type="Proteomes" id="UP000070483">
    <property type="component" value="Unassembled WGS sequence"/>
</dbReference>
<accession>A0A134AKG2</accession>
<dbReference type="AlphaFoldDB" id="A0A134AKG2"/>
<dbReference type="PATRIC" id="fig|157687.3.peg.768"/>
<organism evidence="2 3">
    <name type="scientific">Leptotrichia wadei</name>
    <dbReference type="NCBI Taxonomy" id="157687"/>
    <lineage>
        <taxon>Bacteria</taxon>
        <taxon>Fusobacteriati</taxon>
        <taxon>Fusobacteriota</taxon>
        <taxon>Fusobacteriia</taxon>
        <taxon>Fusobacteriales</taxon>
        <taxon>Leptotrichiaceae</taxon>
        <taxon>Leptotrichia</taxon>
    </lineage>
</organism>
<evidence type="ECO:0000313" key="3">
    <source>
        <dbReference type="Proteomes" id="UP000070483"/>
    </source>
</evidence>
<sequence length="371" mass="44568">MLARYCKTISGQFFLGGLYMNNREEKTFKTFEEQIEGLKRKNLKFKNEEFALNILKRVNYYSFINAYKENFLNLNYEKINSDDPDEMYKDDVSFEDLFWLYYFDSEMRSNLLKYIFIVESNIKTKLAYYFCEKYKTDNNAYKDVNNFEYTSSSGLTRDINRLVQKLNNTINRQSNIQGSRINHYTTNYNTVPLWVLMPQLDFGTTAYFFKCSQKDIQSKIAKNMKFEFIEENPEFNDKYIFTGEALSNIIFFVNSFRNICAHNERLYNHRFTANNINSFIIHEHYSLNFNYGLFDLILILKFFITQLEYRALKSLLTYSLAFLSLNVDESDFIKILNKMKFPKNWEEILEIKEDLQKAKEFYQNNVLLNKK</sequence>
<dbReference type="Pfam" id="PF07751">
    <property type="entry name" value="Abi_2"/>
    <property type="match status" value="1"/>
</dbReference>
<comment type="caution">
    <text evidence="2">The sequence shown here is derived from an EMBL/GenBank/DDBJ whole genome shotgun (WGS) entry which is preliminary data.</text>
</comment>
<name>A0A134AKG2_9FUSO</name>
<dbReference type="RefSeq" id="WP_082719373.1">
    <property type="nucleotide sequence ID" value="NZ_KQ960042.1"/>
</dbReference>
<feature type="coiled-coil region" evidence="1">
    <location>
        <begin position="21"/>
        <end position="48"/>
    </location>
</feature>
<dbReference type="EMBL" id="LSDD01000052">
    <property type="protein sequence ID" value="KXB68154.1"/>
    <property type="molecule type" value="Genomic_DNA"/>
</dbReference>
<dbReference type="STRING" id="157687.HMPREF3180_00772"/>
<dbReference type="InterPro" id="IPR011664">
    <property type="entry name" value="Abi_system_AbiD/AbiF-like"/>
</dbReference>
<gene>
    <name evidence="2" type="ORF">HMPREF3180_00772</name>
</gene>
<protein>
    <submittedName>
        <fullName evidence="2">Abi-like protein</fullName>
    </submittedName>
</protein>
<reference evidence="3" key="1">
    <citation type="submission" date="2016-01" db="EMBL/GenBank/DDBJ databases">
        <authorList>
            <person name="Mitreva M."/>
            <person name="Pepin K.H."/>
            <person name="Mihindukulasuriya K.A."/>
            <person name="Fulton R."/>
            <person name="Fronick C."/>
            <person name="O'Laughlin M."/>
            <person name="Miner T."/>
            <person name="Herter B."/>
            <person name="Rosa B.A."/>
            <person name="Cordes M."/>
            <person name="Tomlinson C."/>
            <person name="Wollam A."/>
            <person name="Palsikar V.B."/>
            <person name="Mardis E.R."/>
            <person name="Wilson R.K."/>
        </authorList>
    </citation>
    <scope>NUCLEOTIDE SEQUENCE [LARGE SCALE GENOMIC DNA]</scope>
    <source>
        <strain evidence="3">KA00185</strain>
    </source>
</reference>
<evidence type="ECO:0000313" key="2">
    <source>
        <dbReference type="EMBL" id="KXB68154.1"/>
    </source>
</evidence>
<keyword evidence="1" id="KW-0175">Coiled coil</keyword>
<dbReference type="OrthoDB" id="5363652at2"/>
<evidence type="ECO:0000256" key="1">
    <source>
        <dbReference type="SAM" id="Coils"/>
    </source>
</evidence>
<keyword evidence="3" id="KW-1185">Reference proteome</keyword>
<proteinExistence type="predicted"/>